<feature type="domain" description="CAAX prenyl protease 2/Lysostaphin resistance protein A-like" evidence="2">
    <location>
        <begin position="140"/>
        <end position="231"/>
    </location>
</feature>
<proteinExistence type="predicted"/>
<dbReference type="InterPro" id="IPR003675">
    <property type="entry name" value="Rce1/LyrA-like_dom"/>
</dbReference>
<keyword evidence="4" id="KW-1185">Reference proteome</keyword>
<organism evidence="3 4">
    <name type="scientific">Pendulispora brunnea</name>
    <dbReference type="NCBI Taxonomy" id="2905690"/>
    <lineage>
        <taxon>Bacteria</taxon>
        <taxon>Pseudomonadati</taxon>
        <taxon>Myxococcota</taxon>
        <taxon>Myxococcia</taxon>
        <taxon>Myxococcales</taxon>
        <taxon>Sorangiineae</taxon>
        <taxon>Pendulisporaceae</taxon>
        <taxon>Pendulispora</taxon>
    </lineage>
</organism>
<accession>A0ABZ2JWA1</accession>
<feature type="transmembrane region" description="Helical" evidence="1">
    <location>
        <begin position="38"/>
        <end position="58"/>
    </location>
</feature>
<evidence type="ECO:0000259" key="2">
    <source>
        <dbReference type="Pfam" id="PF02517"/>
    </source>
</evidence>
<evidence type="ECO:0000313" key="4">
    <source>
        <dbReference type="Proteomes" id="UP001379533"/>
    </source>
</evidence>
<keyword evidence="1" id="KW-1133">Transmembrane helix</keyword>
<feature type="transmembrane region" description="Helical" evidence="1">
    <location>
        <begin position="6"/>
        <end position="26"/>
    </location>
</feature>
<keyword evidence="1" id="KW-0472">Membrane</keyword>
<feature type="transmembrane region" description="Helical" evidence="1">
    <location>
        <begin position="136"/>
        <end position="153"/>
    </location>
</feature>
<feature type="transmembrane region" description="Helical" evidence="1">
    <location>
        <begin position="96"/>
        <end position="116"/>
    </location>
</feature>
<feature type="transmembrane region" description="Helical" evidence="1">
    <location>
        <begin position="223"/>
        <end position="241"/>
    </location>
</feature>
<keyword evidence="3" id="KW-0645">Protease</keyword>
<dbReference type="GO" id="GO:0008237">
    <property type="term" value="F:metallopeptidase activity"/>
    <property type="evidence" value="ECO:0007669"/>
    <property type="project" value="UniProtKB-KW"/>
</dbReference>
<dbReference type="Pfam" id="PF02517">
    <property type="entry name" value="Rce1-like"/>
    <property type="match status" value="1"/>
</dbReference>
<protein>
    <submittedName>
        <fullName evidence="3">CPBP family intramembrane metalloprotease</fullName>
    </submittedName>
</protein>
<keyword evidence="1" id="KW-0812">Transmembrane</keyword>
<feature type="transmembrane region" description="Helical" evidence="1">
    <location>
        <begin position="198"/>
        <end position="216"/>
    </location>
</feature>
<dbReference type="RefSeq" id="WP_394841244.1">
    <property type="nucleotide sequence ID" value="NZ_CP089982.1"/>
</dbReference>
<evidence type="ECO:0000313" key="3">
    <source>
        <dbReference type="EMBL" id="WXA90627.1"/>
    </source>
</evidence>
<name>A0ABZ2JWA1_9BACT</name>
<evidence type="ECO:0000256" key="1">
    <source>
        <dbReference type="SAM" id="Phobius"/>
    </source>
</evidence>
<sequence>MTVAFLAFPLLPVRALIPLAAGAAAVAPVGRKLRATAAFHLACVACLLFATLGFSSWLTWPLPLAVAIAGYLAVTSRLGEGTFVREWLRRGRWDRGMLAWIAVTAIIPAVALVLWFELTHPDYSHLRGTILPPWPIPVLALGVVLFSIVNAALEELVYRGVLLHALDTSIKSRHLALVIQALAFGIAHIHGFPRGITGVALVFIYGIMMGIVRRIAGGMLAPWLAHIFADVTIGAILLVNVV</sequence>
<reference evidence="3 4" key="1">
    <citation type="submission" date="2021-12" db="EMBL/GenBank/DDBJ databases">
        <title>Discovery of the Pendulisporaceae a myxobacterial family with distinct sporulation behavior and unique specialized metabolism.</title>
        <authorList>
            <person name="Garcia R."/>
            <person name="Popoff A."/>
            <person name="Bader C.D."/>
            <person name="Loehr J."/>
            <person name="Walesch S."/>
            <person name="Walt C."/>
            <person name="Boldt J."/>
            <person name="Bunk B."/>
            <person name="Haeckl F.J.F.P.J."/>
            <person name="Gunesch A.P."/>
            <person name="Birkelbach J."/>
            <person name="Nuebel U."/>
            <person name="Pietschmann T."/>
            <person name="Bach T."/>
            <person name="Mueller R."/>
        </authorList>
    </citation>
    <scope>NUCLEOTIDE SEQUENCE [LARGE SCALE GENOMIC DNA]</scope>
    <source>
        <strain evidence="3 4">MSr12523</strain>
    </source>
</reference>
<dbReference type="Proteomes" id="UP001379533">
    <property type="component" value="Chromosome"/>
</dbReference>
<keyword evidence="3" id="KW-0378">Hydrolase</keyword>
<gene>
    <name evidence="3" type="ORF">LZC95_29760</name>
</gene>
<dbReference type="EMBL" id="CP089982">
    <property type="protein sequence ID" value="WXA90627.1"/>
    <property type="molecule type" value="Genomic_DNA"/>
</dbReference>
<feature type="transmembrane region" description="Helical" evidence="1">
    <location>
        <begin position="174"/>
        <end position="192"/>
    </location>
</feature>
<keyword evidence="3" id="KW-0482">Metalloprotease</keyword>
<feature type="transmembrane region" description="Helical" evidence="1">
    <location>
        <begin position="64"/>
        <end position="84"/>
    </location>
</feature>